<dbReference type="GO" id="GO:0016491">
    <property type="term" value="F:oxidoreductase activity"/>
    <property type="evidence" value="ECO:0007669"/>
    <property type="project" value="UniProtKB-KW"/>
</dbReference>
<evidence type="ECO:0000256" key="2">
    <source>
        <dbReference type="ARBA" id="ARBA00023002"/>
    </source>
</evidence>
<name>A0A0C3GVU9_OIDMZ</name>
<reference evidence="5" key="2">
    <citation type="submission" date="2015-01" db="EMBL/GenBank/DDBJ databases">
        <title>Evolutionary Origins and Diversification of the Mycorrhizal Mutualists.</title>
        <authorList>
            <consortium name="DOE Joint Genome Institute"/>
            <consortium name="Mycorrhizal Genomics Consortium"/>
            <person name="Kohler A."/>
            <person name="Kuo A."/>
            <person name="Nagy L.G."/>
            <person name="Floudas D."/>
            <person name="Copeland A."/>
            <person name="Barry K.W."/>
            <person name="Cichocki N."/>
            <person name="Veneault-Fourrey C."/>
            <person name="LaButti K."/>
            <person name="Lindquist E.A."/>
            <person name="Lipzen A."/>
            <person name="Lundell T."/>
            <person name="Morin E."/>
            <person name="Murat C."/>
            <person name="Riley R."/>
            <person name="Ohm R."/>
            <person name="Sun H."/>
            <person name="Tunlid A."/>
            <person name="Henrissat B."/>
            <person name="Grigoriev I.V."/>
            <person name="Hibbett D.S."/>
            <person name="Martin F."/>
        </authorList>
    </citation>
    <scope>NUCLEOTIDE SEQUENCE [LARGE SCALE GENOMIC DNA]</scope>
    <source>
        <strain evidence="5">Zn</strain>
    </source>
</reference>
<dbReference type="PANTHER" id="PTHR43976:SF16">
    <property type="entry name" value="SHORT-CHAIN DEHYDROGENASE_REDUCTASE FAMILY PROTEIN"/>
    <property type="match status" value="1"/>
</dbReference>
<reference evidence="4 5" key="1">
    <citation type="submission" date="2014-04" db="EMBL/GenBank/DDBJ databases">
        <authorList>
            <consortium name="DOE Joint Genome Institute"/>
            <person name="Kuo A."/>
            <person name="Martino E."/>
            <person name="Perotto S."/>
            <person name="Kohler A."/>
            <person name="Nagy L.G."/>
            <person name="Floudas D."/>
            <person name="Copeland A."/>
            <person name="Barry K.W."/>
            <person name="Cichocki N."/>
            <person name="Veneault-Fourrey C."/>
            <person name="LaButti K."/>
            <person name="Lindquist E.A."/>
            <person name="Lipzen A."/>
            <person name="Lundell T."/>
            <person name="Morin E."/>
            <person name="Murat C."/>
            <person name="Sun H."/>
            <person name="Tunlid A."/>
            <person name="Henrissat B."/>
            <person name="Grigoriev I.V."/>
            <person name="Hibbett D.S."/>
            <person name="Martin F."/>
            <person name="Nordberg H.P."/>
            <person name="Cantor M.N."/>
            <person name="Hua S.X."/>
        </authorList>
    </citation>
    <scope>NUCLEOTIDE SEQUENCE [LARGE SCALE GENOMIC DNA]</scope>
    <source>
        <strain evidence="4 5">Zn</strain>
    </source>
</reference>
<evidence type="ECO:0000256" key="1">
    <source>
        <dbReference type="ARBA" id="ARBA00006484"/>
    </source>
</evidence>
<dbReference type="Proteomes" id="UP000054321">
    <property type="component" value="Unassembled WGS sequence"/>
</dbReference>
<dbReference type="EMBL" id="KN832887">
    <property type="protein sequence ID" value="KIM95414.1"/>
    <property type="molecule type" value="Genomic_DNA"/>
</dbReference>
<evidence type="ECO:0000313" key="5">
    <source>
        <dbReference type="Proteomes" id="UP000054321"/>
    </source>
</evidence>
<organism evidence="4 5">
    <name type="scientific">Oidiodendron maius (strain Zn)</name>
    <dbReference type="NCBI Taxonomy" id="913774"/>
    <lineage>
        <taxon>Eukaryota</taxon>
        <taxon>Fungi</taxon>
        <taxon>Dikarya</taxon>
        <taxon>Ascomycota</taxon>
        <taxon>Pezizomycotina</taxon>
        <taxon>Leotiomycetes</taxon>
        <taxon>Leotiomycetes incertae sedis</taxon>
        <taxon>Myxotrichaceae</taxon>
        <taxon>Oidiodendron</taxon>
    </lineage>
</organism>
<dbReference type="InterPro" id="IPR051911">
    <property type="entry name" value="SDR_oxidoreductase"/>
</dbReference>
<dbReference type="AlphaFoldDB" id="A0A0C3GVU9"/>
<dbReference type="PANTHER" id="PTHR43976">
    <property type="entry name" value="SHORT CHAIN DEHYDROGENASE"/>
    <property type="match status" value="1"/>
</dbReference>
<dbReference type="InParanoid" id="A0A0C3GVU9"/>
<proteinExistence type="inferred from homology"/>
<dbReference type="SUPFAM" id="SSF51735">
    <property type="entry name" value="NAD(P)-binding Rossmann-fold domains"/>
    <property type="match status" value="1"/>
</dbReference>
<dbReference type="InterPro" id="IPR002347">
    <property type="entry name" value="SDR_fam"/>
</dbReference>
<dbReference type="STRING" id="913774.A0A0C3GVU9"/>
<protein>
    <submittedName>
        <fullName evidence="4">Uncharacterized protein</fullName>
    </submittedName>
</protein>
<dbReference type="CDD" id="cd05374">
    <property type="entry name" value="17beta-HSD-like_SDR_c"/>
    <property type="match status" value="1"/>
</dbReference>
<dbReference type="Gene3D" id="3.40.50.720">
    <property type="entry name" value="NAD(P)-binding Rossmann-like Domain"/>
    <property type="match status" value="1"/>
</dbReference>
<dbReference type="OrthoDB" id="1274115at2759"/>
<dbReference type="Pfam" id="PF00106">
    <property type="entry name" value="adh_short"/>
    <property type="match status" value="1"/>
</dbReference>
<evidence type="ECO:0000313" key="4">
    <source>
        <dbReference type="EMBL" id="KIM95414.1"/>
    </source>
</evidence>
<dbReference type="PRINTS" id="PR00081">
    <property type="entry name" value="GDHRDH"/>
</dbReference>
<gene>
    <name evidence="4" type="ORF">OIDMADRAFT_171582</name>
</gene>
<accession>A0A0C3GVU9</accession>
<keyword evidence="2" id="KW-0560">Oxidoreductase</keyword>
<evidence type="ECO:0000256" key="3">
    <source>
        <dbReference type="RuleBase" id="RU000363"/>
    </source>
</evidence>
<dbReference type="InterPro" id="IPR036291">
    <property type="entry name" value="NAD(P)-bd_dom_sf"/>
</dbReference>
<keyword evidence="5" id="KW-1185">Reference proteome</keyword>
<sequence>MSSPVWFITAASSGFGKEIALNALKKGHRVLATGRSLNKLTALKEAGAETFVLDVTSSLEEITKTVAEAHTKYGRIDILVNSAGYILEAAIEEASPQESFDQFNTNVFGALNVSRAVLPYMRAQRSGTIALFGSLGSWRGGPAFGLYAATKWACSGLAESLRPEVAPFGIEACVIEPGYFRSGFLNPGARIQSAKRIQDYEETAAGDIRRILDKTDNKQLGDVKKGADVIVDVLSKTGIAKGKEVPVRLVLGSDCQQVIRGKLKETEELLDEWKEISFSTDYPKGE</sequence>
<dbReference type="HOGENOM" id="CLU_010194_2_9_1"/>
<dbReference type="PRINTS" id="PR00080">
    <property type="entry name" value="SDRFAMILY"/>
</dbReference>
<comment type="similarity">
    <text evidence="1 3">Belongs to the short-chain dehydrogenases/reductases (SDR) family.</text>
</comment>